<feature type="region of interest" description="Disordered" evidence="1">
    <location>
        <begin position="189"/>
        <end position="221"/>
    </location>
</feature>
<feature type="region of interest" description="Disordered" evidence="1">
    <location>
        <begin position="125"/>
        <end position="175"/>
    </location>
</feature>
<name>A0A0D2DS68_9EURO</name>
<feature type="compositionally biased region" description="Polar residues" evidence="1">
    <location>
        <begin position="612"/>
        <end position="625"/>
    </location>
</feature>
<proteinExistence type="predicted"/>
<accession>A0A0D2DS68</accession>
<keyword evidence="3" id="KW-1185">Reference proteome</keyword>
<organism evidence="2 3">
    <name type="scientific">Exophiala oligosperma</name>
    <dbReference type="NCBI Taxonomy" id="215243"/>
    <lineage>
        <taxon>Eukaryota</taxon>
        <taxon>Fungi</taxon>
        <taxon>Dikarya</taxon>
        <taxon>Ascomycota</taxon>
        <taxon>Pezizomycotina</taxon>
        <taxon>Eurotiomycetes</taxon>
        <taxon>Chaetothyriomycetidae</taxon>
        <taxon>Chaetothyriales</taxon>
        <taxon>Herpotrichiellaceae</taxon>
        <taxon>Exophiala</taxon>
    </lineage>
</organism>
<sequence>MPDKPQNSKDNSIPPPLDPFPTYQTPFPRSNRDDDNPFIQFRRFADEQFSSMFQGIPRLLGFQSNRHFEDMIRERQEREEGWRKQIEQEMEEWRQNREGLMQRLTQRLENNIPERIEQMRQHRERMRRMEDAEKSSEESTQSLPQITPWSARDAASKCPASNGSQHLQGRPKCHAWRNRNEQARTELDAYETSEHDSLAPNAPGIQSGSDDTPRQRSKSWFSSFGWDGRKIEQGRDKDDSKRVSLECEERSSQPVTYTMFSTKSMDPFDDTSVTMPWLMLNKYSPIYLCNPSQPRMYEVQLHDAEDVPFRISRPRFFEPSPRHHEFNERLAKQLPWADAFEDLISLQQTGRMVDRDYSTWRTPSTWIHDMVYRGSLGPRWAFNHDGMLIRRSVDAETRARQQGQRYGWHDGFAGQSSLLLGRKVSEFLDEMGDNVTKTIATSPMFSSVLSAANAIVSAAEEAQRDFESMAPETVDERGEESRQTQDAEVVSEQVRSTAFSHAFESSFSSSINQGGTENQVVGTTTSISQRTLPDGSVETKRIFNRRFADGTTESEESVDVSHGPAAQPRPLYGAQANEQLETGTAPAASFHSEDGEGHGSIPRSERQRQETTDGATQGQTENSTEQPKRGGWFWT</sequence>
<dbReference type="Proteomes" id="UP000053342">
    <property type="component" value="Unassembled WGS sequence"/>
</dbReference>
<reference evidence="2 3" key="1">
    <citation type="submission" date="2015-01" db="EMBL/GenBank/DDBJ databases">
        <title>The Genome Sequence of Exophiala oligosperma CBS72588.</title>
        <authorList>
            <consortium name="The Broad Institute Genomics Platform"/>
            <person name="Cuomo C."/>
            <person name="de Hoog S."/>
            <person name="Gorbushina A."/>
            <person name="Stielow B."/>
            <person name="Teixiera M."/>
            <person name="Abouelleil A."/>
            <person name="Chapman S.B."/>
            <person name="Priest M."/>
            <person name="Young S.K."/>
            <person name="Wortman J."/>
            <person name="Nusbaum C."/>
            <person name="Birren B."/>
        </authorList>
    </citation>
    <scope>NUCLEOTIDE SEQUENCE [LARGE SCALE GENOMIC DNA]</scope>
    <source>
        <strain evidence="2 3">CBS 72588</strain>
    </source>
</reference>
<feature type="compositionally biased region" description="Polar residues" evidence="1">
    <location>
        <begin position="138"/>
        <end position="148"/>
    </location>
</feature>
<feature type="compositionally biased region" description="Basic and acidic residues" evidence="1">
    <location>
        <begin position="591"/>
        <end position="611"/>
    </location>
</feature>
<evidence type="ECO:0000256" key="1">
    <source>
        <dbReference type="SAM" id="MobiDB-lite"/>
    </source>
</evidence>
<dbReference type="VEuPathDB" id="FungiDB:PV06_01564"/>
<evidence type="ECO:0000313" key="2">
    <source>
        <dbReference type="EMBL" id="KIW45853.1"/>
    </source>
</evidence>
<dbReference type="AlphaFoldDB" id="A0A0D2DS68"/>
<dbReference type="STRING" id="215243.A0A0D2DS68"/>
<feature type="region of interest" description="Disordered" evidence="1">
    <location>
        <begin position="1"/>
        <end position="36"/>
    </location>
</feature>
<feature type="compositionally biased region" description="Basic and acidic residues" evidence="1">
    <location>
        <begin position="474"/>
        <end position="485"/>
    </location>
</feature>
<gene>
    <name evidence="2" type="ORF">PV06_01564</name>
</gene>
<protein>
    <submittedName>
        <fullName evidence="2">Uncharacterized protein</fullName>
    </submittedName>
</protein>
<feature type="region of interest" description="Disordered" evidence="1">
    <location>
        <begin position="546"/>
        <end position="635"/>
    </location>
</feature>
<feature type="compositionally biased region" description="Basic and acidic residues" evidence="1">
    <location>
        <begin position="125"/>
        <end position="137"/>
    </location>
</feature>
<dbReference type="EMBL" id="KN847333">
    <property type="protein sequence ID" value="KIW45853.1"/>
    <property type="molecule type" value="Genomic_DNA"/>
</dbReference>
<feature type="region of interest" description="Disordered" evidence="1">
    <location>
        <begin position="467"/>
        <end position="488"/>
    </location>
</feature>
<dbReference type="GeneID" id="27353638"/>
<dbReference type="HOGENOM" id="CLU_432756_0_0_1"/>
<dbReference type="RefSeq" id="XP_016266069.1">
    <property type="nucleotide sequence ID" value="XM_016402172.1"/>
</dbReference>
<dbReference type="OrthoDB" id="4586300at2759"/>
<evidence type="ECO:0000313" key="3">
    <source>
        <dbReference type="Proteomes" id="UP000053342"/>
    </source>
</evidence>